<dbReference type="EMBL" id="JAGSSW010000002">
    <property type="protein sequence ID" value="MBR8463525.1"/>
    <property type="molecule type" value="Genomic_DNA"/>
</dbReference>
<dbReference type="PANTHER" id="PTHR43267:SF1">
    <property type="entry name" value="TRNA THREONYLCARBAMOYLADENOSINE DEHYDRATASE"/>
    <property type="match status" value="1"/>
</dbReference>
<dbReference type="PANTHER" id="PTHR43267">
    <property type="entry name" value="TRNA THREONYLCARBAMOYLADENOSINE DEHYDRATASE"/>
    <property type="match status" value="1"/>
</dbReference>
<dbReference type="GO" id="GO:0016779">
    <property type="term" value="F:nucleotidyltransferase activity"/>
    <property type="evidence" value="ECO:0007669"/>
    <property type="project" value="UniProtKB-KW"/>
</dbReference>
<dbReference type="InterPro" id="IPR045886">
    <property type="entry name" value="ThiF/MoeB/HesA"/>
</dbReference>
<protein>
    <submittedName>
        <fullName evidence="2">ThiF family adenylyltransferase</fullName>
    </submittedName>
</protein>
<dbReference type="RefSeq" id="WP_212141663.1">
    <property type="nucleotide sequence ID" value="NZ_JAGSSW010000002.1"/>
</dbReference>
<keyword evidence="3" id="KW-1185">Reference proteome</keyword>
<dbReference type="InterPro" id="IPR035985">
    <property type="entry name" value="Ubiquitin-activating_enz"/>
</dbReference>
<dbReference type="Pfam" id="PF00899">
    <property type="entry name" value="ThiF"/>
    <property type="match status" value="1"/>
</dbReference>
<dbReference type="InterPro" id="IPR000594">
    <property type="entry name" value="ThiF_NAD_FAD-bd"/>
</dbReference>
<keyword evidence="2" id="KW-0808">Transferase</keyword>
<comment type="caution">
    <text evidence="2">The sequence shown here is derived from an EMBL/GenBank/DDBJ whole genome shotgun (WGS) entry which is preliminary data.</text>
</comment>
<reference evidence="2 3" key="1">
    <citation type="submission" date="2021-04" db="EMBL/GenBank/DDBJ databases">
        <title>Molecular and phenotypic characterization and identification of bacterial isolates recovered from the Anatolian ground squirrels (Spermophilus xanthoprymnus) and which have the potential to form a new species in the Campylobacter genus.</title>
        <authorList>
            <person name="Aydin F."/>
            <person name="Abay S."/>
            <person name="Kayman T."/>
            <person name="Karakaya E."/>
            <person name="Mustak H.K."/>
            <person name="Mustak I.B."/>
            <person name="Bilgin N."/>
            <person name="Duzler A."/>
            <person name="Sahin O."/>
            <person name="Guran O."/>
            <person name="Saticioglu I.B."/>
        </authorList>
    </citation>
    <scope>NUCLEOTIDE SEQUENCE [LARGE SCALE GENOMIC DNA]</scope>
    <source>
        <strain evidence="3">faydin-G24</strain>
    </source>
</reference>
<proteinExistence type="predicted"/>
<dbReference type="SUPFAM" id="SSF69572">
    <property type="entry name" value="Activating enzymes of the ubiquitin-like proteins"/>
    <property type="match status" value="1"/>
</dbReference>
<organism evidence="2 3">
    <name type="scientific">Campylobacter anatolicus</name>
    <dbReference type="NCBI Taxonomy" id="2829105"/>
    <lineage>
        <taxon>Bacteria</taxon>
        <taxon>Pseudomonadati</taxon>
        <taxon>Campylobacterota</taxon>
        <taxon>Epsilonproteobacteria</taxon>
        <taxon>Campylobacterales</taxon>
        <taxon>Campylobacteraceae</taxon>
        <taxon>Campylobacter</taxon>
    </lineage>
</organism>
<dbReference type="Gene3D" id="3.40.50.720">
    <property type="entry name" value="NAD(P)-binding Rossmann-like Domain"/>
    <property type="match status" value="1"/>
</dbReference>
<evidence type="ECO:0000313" key="2">
    <source>
        <dbReference type="EMBL" id="MBR8463525.1"/>
    </source>
</evidence>
<feature type="domain" description="THIF-type NAD/FAD binding fold" evidence="1">
    <location>
        <begin position="19"/>
        <end position="220"/>
    </location>
</feature>
<gene>
    <name evidence="2" type="ORF">KDD93_02935</name>
</gene>
<accession>A0ABS5HGW9</accession>
<sequence length="223" mass="24715">MQNLNKNLEKNRFTRVQWLFGNEKFATLQNAKVLVCGVGGVGGMCVDALARTGVGSITIIDKDIFDITNQNRQIYSENVGAVKVNEFAKIYPNVTPIYELITPEFVDSFDFEPFDLIIDAIDDIPAKVALAKKYSHKLISSMGGAKRFDPSKIRVTSIWKTSVDPLARKFRYELKQAKFDGDFSVVFSTEAPSCKPLGSFMGVTAVFGLNLAALAVKKLCDIR</sequence>
<keyword evidence="2" id="KW-0548">Nucleotidyltransferase</keyword>
<evidence type="ECO:0000313" key="3">
    <source>
        <dbReference type="Proteomes" id="UP000682951"/>
    </source>
</evidence>
<name>A0ABS5HGW9_9BACT</name>
<evidence type="ECO:0000259" key="1">
    <source>
        <dbReference type="Pfam" id="PF00899"/>
    </source>
</evidence>
<dbReference type="Proteomes" id="UP000682951">
    <property type="component" value="Unassembled WGS sequence"/>
</dbReference>